<dbReference type="Pfam" id="PF01751">
    <property type="entry name" value="Toprim"/>
    <property type="match status" value="1"/>
</dbReference>
<dbReference type="SMART" id="SM00493">
    <property type="entry name" value="TOPRIM"/>
    <property type="match status" value="1"/>
</dbReference>
<dbReference type="PANTHER" id="PTHR11390:SF26">
    <property type="entry name" value="DNA TOPOISOMERASE 1"/>
    <property type="match status" value="1"/>
</dbReference>
<dbReference type="PROSITE" id="PS00396">
    <property type="entry name" value="TOPO_IA_1"/>
    <property type="match status" value="1"/>
</dbReference>
<feature type="domain" description="Toprim" evidence="4">
    <location>
        <begin position="17"/>
        <end position="154"/>
    </location>
</feature>
<dbReference type="SMART" id="SM00436">
    <property type="entry name" value="TOP1Bc"/>
    <property type="match status" value="1"/>
</dbReference>
<evidence type="ECO:0000256" key="1">
    <source>
        <dbReference type="ARBA" id="ARBA00022723"/>
    </source>
</evidence>
<dbReference type="InterPro" id="IPR000380">
    <property type="entry name" value="Topo_IA"/>
</dbReference>
<organism evidence="6">
    <name type="scientific">uncultured marine crenarchaeote AD1000-23-H12</name>
    <dbReference type="NCBI Taxonomy" id="526638"/>
    <lineage>
        <taxon>Archaea</taxon>
        <taxon>Nitrososphaerota</taxon>
        <taxon>Nitrososphaeria</taxon>
        <taxon>Nitrosopumilales</taxon>
        <taxon>environmental samples</taxon>
    </lineage>
</organism>
<dbReference type="InterPro" id="IPR023406">
    <property type="entry name" value="Topo_IA_AS"/>
</dbReference>
<dbReference type="SUPFAM" id="SSF56712">
    <property type="entry name" value="Prokaryotic type I DNA topoisomerase"/>
    <property type="match status" value="1"/>
</dbReference>
<keyword evidence="1" id="KW-0479">Metal-binding</keyword>
<dbReference type="Gene3D" id="1.10.290.10">
    <property type="entry name" value="Topoisomerase I, domain 4"/>
    <property type="match status" value="1"/>
</dbReference>
<proteinExistence type="predicted"/>
<evidence type="ECO:0000313" key="6">
    <source>
        <dbReference type="EMBL" id="ACF09891.1"/>
    </source>
</evidence>
<dbReference type="GO" id="GO:0006310">
    <property type="term" value="P:DNA recombination"/>
    <property type="evidence" value="ECO:0007669"/>
    <property type="project" value="TreeGrafter"/>
</dbReference>
<dbReference type="InterPro" id="IPR013825">
    <property type="entry name" value="Topo_IA_cen_sub2"/>
</dbReference>
<dbReference type="Gene3D" id="3.40.50.140">
    <property type="match status" value="1"/>
</dbReference>
<dbReference type="InterPro" id="IPR003601">
    <property type="entry name" value="Topo_IA_2"/>
</dbReference>
<evidence type="ECO:0000259" key="5">
    <source>
        <dbReference type="PROSITE" id="PS52039"/>
    </source>
</evidence>
<dbReference type="InterPro" id="IPR013826">
    <property type="entry name" value="Topo_IA_cen_sub3"/>
</dbReference>
<dbReference type="GO" id="GO:0003677">
    <property type="term" value="F:DNA binding"/>
    <property type="evidence" value="ECO:0007669"/>
    <property type="project" value="InterPro"/>
</dbReference>
<dbReference type="AlphaFoldDB" id="B3V6G7"/>
<keyword evidence="2" id="KW-0862">Zinc</keyword>
<dbReference type="Pfam" id="PF01131">
    <property type="entry name" value="Topoisom_bac"/>
    <property type="match status" value="1"/>
</dbReference>
<evidence type="ECO:0000259" key="4">
    <source>
        <dbReference type="PROSITE" id="PS50880"/>
    </source>
</evidence>
<keyword evidence="3 6" id="KW-0413">Isomerase</keyword>
<dbReference type="PRINTS" id="PR00417">
    <property type="entry name" value="PRTPISMRASEI"/>
</dbReference>
<dbReference type="PROSITE" id="PS52039">
    <property type="entry name" value="TOPO_IA_2"/>
    <property type="match status" value="1"/>
</dbReference>
<dbReference type="GO" id="GO:0003917">
    <property type="term" value="F:DNA topoisomerase type I (single strand cut, ATP-independent) activity"/>
    <property type="evidence" value="ECO:0007669"/>
    <property type="project" value="InterPro"/>
</dbReference>
<dbReference type="Gene3D" id="1.10.460.10">
    <property type="entry name" value="Topoisomerase I, domain 2"/>
    <property type="match status" value="1"/>
</dbReference>
<name>B3V6G7_9ARCH</name>
<dbReference type="PANTHER" id="PTHR11390">
    <property type="entry name" value="PROKARYOTIC DNA TOPOISOMERASE"/>
    <property type="match status" value="1"/>
</dbReference>
<protein>
    <submittedName>
        <fullName evidence="6">DNA topoisomerase I</fullName>
        <ecNumber evidence="6">5.99.1.2</ecNumber>
    </submittedName>
</protein>
<accession>B3V6G7</accession>
<dbReference type="GO" id="GO:0046872">
    <property type="term" value="F:metal ion binding"/>
    <property type="evidence" value="ECO:0007669"/>
    <property type="project" value="UniProtKB-KW"/>
</dbReference>
<feature type="domain" description="Topo IA-type catalytic" evidence="5">
    <location>
        <begin position="172"/>
        <end position="367"/>
    </location>
</feature>
<dbReference type="GO" id="GO:0006265">
    <property type="term" value="P:DNA topological change"/>
    <property type="evidence" value="ECO:0007669"/>
    <property type="project" value="InterPro"/>
</dbReference>
<dbReference type="InterPro" id="IPR006171">
    <property type="entry name" value="TOPRIM_dom"/>
</dbReference>
<dbReference type="GO" id="GO:0006281">
    <property type="term" value="P:DNA repair"/>
    <property type="evidence" value="ECO:0007669"/>
    <property type="project" value="TreeGrafter"/>
</dbReference>
<reference evidence="6" key="1">
    <citation type="journal article" date="2008" name="ISME J.">
        <title>Hindsight in the relative abundance, metabolic potential and genome dynamics of uncultivated marine archaea from comparative metagenomic analyses of bathypelagic plankton of different oceanic regions.</title>
        <authorList>
            <person name="Martin-Cuadrado A.B."/>
            <person name="Rodriguez-Valera F."/>
            <person name="Moreira D."/>
            <person name="Alba J.C."/>
            <person name="Ivars-Martinez E."/>
            <person name="Henn M.R."/>
            <person name="Talla E."/>
            <person name="Lopez-Garcia P."/>
        </authorList>
    </citation>
    <scope>NUCLEOTIDE SEQUENCE</scope>
</reference>
<dbReference type="InterPro" id="IPR023405">
    <property type="entry name" value="Topo_IA_core_domain"/>
</dbReference>
<dbReference type="EC" id="5.99.1.2" evidence="6"/>
<evidence type="ECO:0000256" key="2">
    <source>
        <dbReference type="ARBA" id="ARBA00022833"/>
    </source>
</evidence>
<dbReference type="InterPro" id="IPR013497">
    <property type="entry name" value="Topo_IA_cen"/>
</dbReference>
<dbReference type="EMBL" id="EU686635">
    <property type="protein sequence ID" value="ACF09891.1"/>
    <property type="molecule type" value="Genomic_DNA"/>
</dbReference>
<evidence type="ECO:0000256" key="3">
    <source>
        <dbReference type="ARBA" id="ARBA00023235"/>
    </source>
</evidence>
<reference evidence="6" key="2">
    <citation type="submission" date="2008-05" db="EMBL/GenBank/DDBJ databases">
        <authorList>
            <person name="Martin-Cuadrado A.-B."/>
            <person name="Rodriguez-Valera F."/>
            <person name="Moreira D."/>
            <person name="Alba J.-C."/>
            <person name="Ivars-Martinez E."/>
            <person name="Henn M.R."/>
            <person name="Talla E."/>
            <person name="Lopez-Garcia P."/>
        </authorList>
    </citation>
    <scope>NUCLEOTIDE SEQUENCE</scope>
</reference>
<dbReference type="InterPro" id="IPR013824">
    <property type="entry name" value="Topo_IA_cen_sub1"/>
</dbReference>
<sequence>MSSKVNGLKEIIPKEEYDLIIAEKPNAAKRIAEALKDDYFKVLIFERVQIFIVKRKNRTYVICSASGHLYKITDTYKRREIYPIFDFQWVPNSQKNKMNNSETRIRIIESLSKKARFFINSCDFDLEGETIGHNILKYACGSKEKRSLRAKFSTLTDKEIIESIDNAKIIENEKLAEAGRTRHVVDFIWGVNLSRALTESYYSSGKGFRTLSIGRVQGPTLLYVIEKEEEIKTFVPTPYWQIIGVFSKNRIQIKALYENEKVKNAKDANNVKKNCEGKPGTIKEIKRTKINQRPPTPFNIGDLQKEAYRHFKINPAQTLRVSESLYLNALISYPRTSSQKLPESINYKEILKNLAKQNNYHNIHRKF</sequence>
<dbReference type="PROSITE" id="PS50880">
    <property type="entry name" value="TOPRIM"/>
    <property type="match status" value="1"/>
</dbReference>
<dbReference type="Gene3D" id="2.70.20.10">
    <property type="entry name" value="Topoisomerase I, domain 3"/>
    <property type="match status" value="1"/>
</dbReference>